<dbReference type="EMBL" id="JAMKFB020000020">
    <property type="protein sequence ID" value="KAL0163689.1"/>
    <property type="molecule type" value="Genomic_DNA"/>
</dbReference>
<keyword evidence="2" id="KW-1185">Reference proteome</keyword>
<proteinExistence type="predicted"/>
<sequence length="50" mass="5543">AWVGLRPCTPDNPRLLVAMDGPLQELLRPRNSRACGQTRPMVKVLAGRCQ</sequence>
<reference evidence="1 2" key="1">
    <citation type="submission" date="2024-05" db="EMBL/GenBank/DDBJ databases">
        <title>Genome sequencing and assembly of Indian major carp, Cirrhinus mrigala (Hamilton, 1822).</title>
        <authorList>
            <person name="Mohindra V."/>
            <person name="Chowdhury L.M."/>
            <person name="Lal K."/>
            <person name="Jena J.K."/>
        </authorList>
    </citation>
    <scope>NUCLEOTIDE SEQUENCE [LARGE SCALE GENOMIC DNA]</scope>
    <source>
        <strain evidence="1">CM1030</strain>
        <tissue evidence="1">Blood</tissue>
    </source>
</reference>
<protein>
    <submittedName>
        <fullName evidence="1">Uncharacterized protein</fullName>
    </submittedName>
</protein>
<feature type="non-terminal residue" evidence="1">
    <location>
        <position position="50"/>
    </location>
</feature>
<name>A0ABD0NPF2_CIRMR</name>
<gene>
    <name evidence="1" type="ORF">M9458_039442</name>
</gene>
<feature type="non-terminal residue" evidence="1">
    <location>
        <position position="1"/>
    </location>
</feature>
<evidence type="ECO:0000313" key="1">
    <source>
        <dbReference type="EMBL" id="KAL0163689.1"/>
    </source>
</evidence>
<evidence type="ECO:0000313" key="2">
    <source>
        <dbReference type="Proteomes" id="UP001529510"/>
    </source>
</evidence>
<organism evidence="1 2">
    <name type="scientific">Cirrhinus mrigala</name>
    <name type="common">Mrigala</name>
    <dbReference type="NCBI Taxonomy" id="683832"/>
    <lineage>
        <taxon>Eukaryota</taxon>
        <taxon>Metazoa</taxon>
        <taxon>Chordata</taxon>
        <taxon>Craniata</taxon>
        <taxon>Vertebrata</taxon>
        <taxon>Euteleostomi</taxon>
        <taxon>Actinopterygii</taxon>
        <taxon>Neopterygii</taxon>
        <taxon>Teleostei</taxon>
        <taxon>Ostariophysi</taxon>
        <taxon>Cypriniformes</taxon>
        <taxon>Cyprinidae</taxon>
        <taxon>Labeoninae</taxon>
        <taxon>Labeonini</taxon>
        <taxon>Cirrhinus</taxon>
    </lineage>
</organism>
<comment type="caution">
    <text evidence="1">The sequence shown here is derived from an EMBL/GenBank/DDBJ whole genome shotgun (WGS) entry which is preliminary data.</text>
</comment>
<accession>A0ABD0NPF2</accession>
<dbReference type="Proteomes" id="UP001529510">
    <property type="component" value="Unassembled WGS sequence"/>
</dbReference>
<dbReference type="AlphaFoldDB" id="A0ABD0NPF2"/>